<gene>
    <name evidence="1" type="ORF">J2S07_000107</name>
</gene>
<proteinExistence type="predicted"/>
<keyword evidence="2" id="KW-1185">Reference proteome</keyword>
<evidence type="ECO:0008006" key="3">
    <source>
        <dbReference type="Google" id="ProtNLM"/>
    </source>
</evidence>
<reference evidence="1 2" key="1">
    <citation type="submission" date="2023-07" db="EMBL/GenBank/DDBJ databases">
        <title>Genomic Encyclopedia of Type Strains, Phase IV (KMG-IV): sequencing the most valuable type-strain genomes for metagenomic binning, comparative biology and taxonomic classification.</title>
        <authorList>
            <person name="Goeker M."/>
        </authorList>
    </citation>
    <scope>NUCLEOTIDE SEQUENCE [LARGE SCALE GENOMIC DNA]</scope>
    <source>
        <strain evidence="1 2">DSM 23948</strain>
    </source>
</reference>
<sequence length="48" mass="5536">MKKVMKIITVWTVCISTLWAGIAFNELGELTINHSHTEIKPFDLPDRH</sequence>
<evidence type="ECO:0000313" key="1">
    <source>
        <dbReference type="EMBL" id="MDQ0153809.1"/>
    </source>
</evidence>
<accession>A0ABT9UYN9</accession>
<comment type="caution">
    <text evidence="1">The sequence shown here is derived from an EMBL/GenBank/DDBJ whole genome shotgun (WGS) entry which is preliminary data.</text>
</comment>
<name>A0ABT9UYN9_9BACL</name>
<evidence type="ECO:0000313" key="2">
    <source>
        <dbReference type="Proteomes" id="UP001231362"/>
    </source>
</evidence>
<dbReference type="Proteomes" id="UP001231362">
    <property type="component" value="Unassembled WGS sequence"/>
</dbReference>
<protein>
    <recommendedName>
        <fullName evidence="3">Phosphatase</fullName>
    </recommendedName>
</protein>
<dbReference type="EMBL" id="JAUSTU010000001">
    <property type="protein sequence ID" value="MDQ0153809.1"/>
    <property type="molecule type" value="Genomic_DNA"/>
</dbReference>
<dbReference type="RefSeq" id="WP_307148436.1">
    <property type="nucleotide sequence ID" value="NZ_JAUSTU010000001.1"/>
</dbReference>
<organism evidence="1 2">
    <name type="scientific">Anoxybacillus andreesenii</name>
    <dbReference type="NCBI Taxonomy" id="1325932"/>
    <lineage>
        <taxon>Bacteria</taxon>
        <taxon>Bacillati</taxon>
        <taxon>Bacillota</taxon>
        <taxon>Bacilli</taxon>
        <taxon>Bacillales</taxon>
        <taxon>Anoxybacillaceae</taxon>
        <taxon>Anoxybacillus</taxon>
    </lineage>
</organism>